<feature type="compositionally biased region" description="Polar residues" evidence="6">
    <location>
        <begin position="224"/>
        <end position="251"/>
    </location>
</feature>
<evidence type="ECO:0000256" key="6">
    <source>
        <dbReference type="SAM" id="MobiDB-lite"/>
    </source>
</evidence>
<dbReference type="GO" id="GO:0005576">
    <property type="term" value="C:extracellular region"/>
    <property type="evidence" value="ECO:0007669"/>
    <property type="project" value="UniProtKB-SubCell"/>
</dbReference>
<feature type="transmembrane region" description="Helical" evidence="7">
    <location>
        <begin position="292"/>
        <end position="316"/>
    </location>
</feature>
<evidence type="ECO:0000256" key="4">
    <source>
        <dbReference type="ARBA" id="ARBA00022723"/>
    </source>
</evidence>
<dbReference type="CDD" id="cd02241">
    <property type="entry name" value="cupin_OxOx"/>
    <property type="match status" value="1"/>
</dbReference>
<dbReference type="InterPro" id="IPR019780">
    <property type="entry name" value="Germin_Mn-BS"/>
</dbReference>
<comment type="similarity">
    <text evidence="2">Belongs to the germin family.</text>
</comment>
<evidence type="ECO:0000256" key="5">
    <source>
        <dbReference type="ARBA" id="ARBA00023211"/>
    </source>
</evidence>
<sequence length="352" mass="37452">MISSILLAAALAATGVVGAPSPADVVAQLKAAPAQADRVKILDKDSDFVFNFWNNTAVKGAGGETISATVSNFPVLVNNGLSMTLGMLGPCGMNTPHTHPRATEMLYLVNGSITTGMIPENGERFIFNTVEAGSAQVFLQGSIHYQQNEGCDPILFVAALNSEDPGVLSATQRYFGLPPDVVGAALGGLGVEYVAGLESMIPDNIALGRQECLDRCKIKRENQPTKQRQSRDSNNALPGMTSTTWPSSMTRRYQPPSATPTASKYSKTGNVAVAISDDDHTVAANGGISNSVLITLAVVVGVLAVGYVVIAVVWLVRRRRNDAKKANRFYVRPEMTGRSLVPTDEPKYDTPQ</sequence>
<feature type="region of interest" description="Disordered" evidence="6">
    <location>
        <begin position="219"/>
        <end position="265"/>
    </location>
</feature>
<proteinExistence type="inferred from homology"/>
<keyword evidence="7" id="KW-0472">Membrane</keyword>
<dbReference type="OrthoDB" id="1921208at2759"/>
<reference evidence="10 11" key="1">
    <citation type="journal article" date="2015" name="Sci. Rep.">
        <title>Chromosome-level genome map provides insights into diverse defense mechanisms in the medicinal fungus Ganoderma sinense.</title>
        <authorList>
            <person name="Zhu Y."/>
            <person name="Xu J."/>
            <person name="Sun C."/>
            <person name="Zhou S."/>
            <person name="Xu H."/>
            <person name="Nelson D.R."/>
            <person name="Qian J."/>
            <person name="Song J."/>
            <person name="Luo H."/>
            <person name="Xiang L."/>
            <person name="Li Y."/>
            <person name="Xu Z."/>
            <person name="Ji A."/>
            <person name="Wang L."/>
            <person name="Lu S."/>
            <person name="Hayward A."/>
            <person name="Sun W."/>
            <person name="Li X."/>
            <person name="Schwartz D.C."/>
            <person name="Wang Y."/>
            <person name="Chen S."/>
        </authorList>
    </citation>
    <scope>NUCLEOTIDE SEQUENCE [LARGE SCALE GENOMIC DNA]</scope>
    <source>
        <strain evidence="10 11">ZZ0214-1</strain>
    </source>
</reference>
<dbReference type="InterPro" id="IPR006045">
    <property type="entry name" value="Cupin_1"/>
</dbReference>
<dbReference type="STRING" id="1077348.A0A2G8STM8"/>
<evidence type="ECO:0000256" key="7">
    <source>
        <dbReference type="SAM" id="Phobius"/>
    </source>
</evidence>
<keyword evidence="3" id="KW-0964">Secreted</keyword>
<name>A0A2G8STM8_9APHY</name>
<dbReference type="SMART" id="SM00835">
    <property type="entry name" value="Cupin_1"/>
    <property type="match status" value="1"/>
</dbReference>
<organism evidence="10 11">
    <name type="scientific">Ganoderma sinense ZZ0214-1</name>
    <dbReference type="NCBI Taxonomy" id="1077348"/>
    <lineage>
        <taxon>Eukaryota</taxon>
        <taxon>Fungi</taxon>
        <taxon>Dikarya</taxon>
        <taxon>Basidiomycota</taxon>
        <taxon>Agaricomycotina</taxon>
        <taxon>Agaricomycetes</taxon>
        <taxon>Polyporales</taxon>
        <taxon>Polyporaceae</taxon>
        <taxon>Ganoderma</taxon>
    </lineage>
</organism>
<keyword evidence="4" id="KW-0479">Metal-binding</keyword>
<dbReference type="PROSITE" id="PS00725">
    <property type="entry name" value="GERMIN"/>
    <property type="match status" value="1"/>
</dbReference>
<comment type="caution">
    <text evidence="10">The sequence shown here is derived from an EMBL/GenBank/DDBJ whole genome shotgun (WGS) entry which is preliminary data.</text>
</comment>
<gene>
    <name evidence="10" type="ORF">GSI_00819</name>
</gene>
<protein>
    <recommendedName>
        <fullName evidence="9">Cupin type-1 domain-containing protein</fullName>
    </recommendedName>
</protein>
<keyword evidence="11" id="KW-1185">Reference proteome</keyword>
<dbReference type="SUPFAM" id="SSF51182">
    <property type="entry name" value="RmlC-like cupins"/>
    <property type="match status" value="1"/>
</dbReference>
<dbReference type="Proteomes" id="UP000230002">
    <property type="component" value="Unassembled WGS sequence"/>
</dbReference>
<dbReference type="PRINTS" id="PR00325">
    <property type="entry name" value="GERMIN"/>
</dbReference>
<dbReference type="EMBL" id="AYKW01000001">
    <property type="protein sequence ID" value="PIL37127.1"/>
    <property type="molecule type" value="Genomic_DNA"/>
</dbReference>
<comment type="subcellular location">
    <subcellularLocation>
        <location evidence="1">Secreted</location>
    </subcellularLocation>
</comment>
<feature type="domain" description="Cupin type-1" evidence="9">
    <location>
        <begin position="50"/>
        <end position="195"/>
    </location>
</feature>
<dbReference type="InterPro" id="IPR011051">
    <property type="entry name" value="RmlC_Cupin_sf"/>
</dbReference>
<evidence type="ECO:0000313" key="10">
    <source>
        <dbReference type="EMBL" id="PIL37127.1"/>
    </source>
</evidence>
<feature type="chain" id="PRO_5013647921" description="Cupin type-1 domain-containing protein" evidence="8">
    <location>
        <begin position="19"/>
        <end position="352"/>
    </location>
</feature>
<dbReference type="AlphaFoldDB" id="A0A2G8STM8"/>
<keyword evidence="7" id="KW-1133">Transmembrane helix</keyword>
<dbReference type="InterPro" id="IPR001929">
    <property type="entry name" value="Germin"/>
</dbReference>
<evidence type="ECO:0000256" key="3">
    <source>
        <dbReference type="ARBA" id="ARBA00022525"/>
    </source>
</evidence>
<keyword evidence="7" id="KW-0812">Transmembrane</keyword>
<evidence type="ECO:0000256" key="1">
    <source>
        <dbReference type="ARBA" id="ARBA00004613"/>
    </source>
</evidence>
<evidence type="ECO:0000256" key="8">
    <source>
        <dbReference type="SAM" id="SignalP"/>
    </source>
</evidence>
<dbReference type="GO" id="GO:0030145">
    <property type="term" value="F:manganese ion binding"/>
    <property type="evidence" value="ECO:0007669"/>
    <property type="project" value="InterPro"/>
</dbReference>
<dbReference type="InterPro" id="IPR014710">
    <property type="entry name" value="RmlC-like_jellyroll"/>
</dbReference>
<evidence type="ECO:0000259" key="9">
    <source>
        <dbReference type="SMART" id="SM00835"/>
    </source>
</evidence>
<evidence type="ECO:0000256" key="2">
    <source>
        <dbReference type="ARBA" id="ARBA00007456"/>
    </source>
</evidence>
<feature type="signal peptide" evidence="8">
    <location>
        <begin position="1"/>
        <end position="18"/>
    </location>
</feature>
<dbReference type="PANTHER" id="PTHR31238">
    <property type="entry name" value="GERMIN-LIKE PROTEIN SUBFAMILY 3 MEMBER 3"/>
    <property type="match status" value="1"/>
</dbReference>
<accession>A0A2G8STM8</accession>
<keyword evidence="5" id="KW-0464">Manganese</keyword>
<dbReference type="Gene3D" id="2.60.120.10">
    <property type="entry name" value="Jelly Rolls"/>
    <property type="match status" value="1"/>
</dbReference>
<evidence type="ECO:0000313" key="11">
    <source>
        <dbReference type="Proteomes" id="UP000230002"/>
    </source>
</evidence>
<dbReference type="Pfam" id="PF00190">
    <property type="entry name" value="Cupin_1"/>
    <property type="match status" value="1"/>
</dbReference>
<keyword evidence="8" id="KW-0732">Signal</keyword>